<sequence length="186" mass="20998">MVKSIFTMISGYRTWYAKLTKVQRLSILAFWSALAIVGRAFMSALPNIQPVTDMVILAALMFSSYAGLAVAFLVMLTSNIFMGMGPWLLGQVLAYAMVVLLVKALASYWPRRHLNLFFIYFLAVSSAYLYGFVVSLVSYWQLGAKIPFWPYYLAGLSFDSFHALGNFLIMLVLIPTMQRLGQQLFN</sequence>
<evidence type="ECO:0000313" key="2">
    <source>
        <dbReference type="Proteomes" id="UP000062260"/>
    </source>
</evidence>
<reference evidence="2" key="2">
    <citation type="submission" date="2016-01" db="EMBL/GenBank/DDBJ databases">
        <title>Six Aerococcus type strain genome sequencing and assembly using PacBio and Illumina Hiseq.</title>
        <authorList>
            <person name="Carkaci D."/>
            <person name="Dargis R."/>
            <person name="Nielsen X.C."/>
            <person name="Skovgaard O."/>
            <person name="Fuursted K."/>
            <person name="Christensen J.J."/>
        </authorList>
    </citation>
    <scope>NUCLEOTIDE SEQUENCE [LARGE SCALE GENOMIC DNA]</scope>
    <source>
        <strain evidence="2">CCUG42038B</strain>
    </source>
</reference>
<dbReference type="STRING" id="128944.AWM75_06225"/>
<proteinExistence type="predicted"/>
<protein>
    <submittedName>
        <fullName evidence="1">Uncharacterized protein</fullName>
    </submittedName>
</protein>
<reference evidence="1 2" key="1">
    <citation type="journal article" date="2016" name="Genome Announc.">
        <title>Complete Genome Sequences of Aerococcus christensenii CCUG 28831T, Aerococcus sanguinicola CCUG 43001T, Aerococcus urinae CCUG 36881T, Aerococcus urinaeequi CCUG 28094T, Aerococcus urinaehominis CCUG 42038 BT, and Aerococcus viridans CCUG 4311T.</title>
        <authorList>
            <person name="Carkaci D."/>
            <person name="Dargis R."/>
            <person name="Nielsen X.C."/>
            <person name="Skovgaard O."/>
            <person name="Fuursted K."/>
            <person name="Christensen J.J."/>
        </authorList>
    </citation>
    <scope>NUCLEOTIDE SEQUENCE [LARGE SCALE GENOMIC DNA]</scope>
    <source>
        <strain evidence="1 2">CCUG42038B</strain>
    </source>
</reference>
<dbReference type="Pfam" id="PF12822">
    <property type="entry name" value="ECF_trnsprt"/>
    <property type="match status" value="1"/>
</dbReference>
<dbReference type="InterPro" id="IPR024529">
    <property type="entry name" value="ECF_trnsprt_substrate-spec"/>
</dbReference>
<gene>
    <name evidence="1" type="ORF">AWM75_06225</name>
</gene>
<organism evidence="1 2">
    <name type="scientific">Aerococcus urinaehominis</name>
    <dbReference type="NCBI Taxonomy" id="128944"/>
    <lineage>
        <taxon>Bacteria</taxon>
        <taxon>Bacillati</taxon>
        <taxon>Bacillota</taxon>
        <taxon>Bacilli</taxon>
        <taxon>Lactobacillales</taxon>
        <taxon>Aerococcaceae</taxon>
        <taxon>Aerococcus</taxon>
    </lineage>
</organism>
<dbReference type="RefSeq" id="WP_067979667.1">
    <property type="nucleotide sequence ID" value="NZ_CP014163.1"/>
</dbReference>
<dbReference type="EMBL" id="CP014163">
    <property type="protein sequence ID" value="AMB99601.1"/>
    <property type="molecule type" value="Genomic_DNA"/>
</dbReference>
<name>A0A0X8FLN7_9LACT</name>
<evidence type="ECO:0000313" key="1">
    <source>
        <dbReference type="EMBL" id="AMB99601.1"/>
    </source>
</evidence>
<dbReference type="AlphaFoldDB" id="A0A0X8FLN7"/>
<dbReference type="Proteomes" id="UP000062260">
    <property type="component" value="Chromosome"/>
</dbReference>
<dbReference type="Gene3D" id="1.10.1760.20">
    <property type="match status" value="1"/>
</dbReference>
<accession>A0A0X8FLN7</accession>
<dbReference type="OrthoDB" id="5198189at2"/>
<keyword evidence="2" id="KW-1185">Reference proteome</keyword>
<dbReference type="KEGG" id="auh:AWM75_06225"/>